<dbReference type="Proteomes" id="UP001396334">
    <property type="component" value="Unassembled WGS sequence"/>
</dbReference>
<evidence type="ECO:0000313" key="3">
    <source>
        <dbReference type="Proteomes" id="UP001396334"/>
    </source>
</evidence>
<organism evidence="2 3">
    <name type="scientific">Hibiscus sabdariffa</name>
    <name type="common">roselle</name>
    <dbReference type="NCBI Taxonomy" id="183260"/>
    <lineage>
        <taxon>Eukaryota</taxon>
        <taxon>Viridiplantae</taxon>
        <taxon>Streptophyta</taxon>
        <taxon>Embryophyta</taxon>
        <taxon>Tracheophyta</taxon>
        <taxon>Spermatophyta</taxon>
        <taxon>Magnoliopsida</taxon>
        <taxon>eudicotyledons</taxon>
        <taxon>Gunneridae</taxon>
        <taxon>Pentapetalae</taxon>
        <taxon>rosids</taxon>
        <taxon>malvids</taxon>
        <taxon>Malvales</taxon>
        <taxon>Malvaceae</taxon>
        <taxon>Malvoideae</taxon>
        <taxon>Hibiscus</taxon>
    </lineage>
</organism>
<gene>
    <name evidence="2" type="ORF">V6N11_048541</name>
</gene>
<dbReference type="Pfam" id="PF13456">
    <property type="entry name" value="RVT_3"/>
    <property type="match status" value="1"/>
</dbReference>
<sequence length="109" mass="12073">MCLVQSVVLWEMCAWKRIGLLLLQVGIGAHSNLINHVHKILRRDWEITFTHIFREANTIVDLLAKMDTSGHVDGCIFGYPPSSARDLVLHEIGLISPTSSSLVLPVGVT</sequence>
<keyword evidence="3" id="KW-1185">Reference proteome</keyword>
<reference evidence="2 3" key="1">
    <citation type="journal article" date="2024" name="G3 (Bethesda)">
        <title>Genome assembly of Hibiscus sabdariffa L. provides insights into metabolisms of medicinal natural products.</title>
        <authorList>
            <person name="Kim T."/>
        </authorList>
    </citation>
    <scope>NUCLEOTIDE SEQUENCE [LARGE SCALE GENOMIC DNA]</scope>
    <source>
        <strain evidence="2">TK-2024</strain>
        <tissue evidence="2">Old leaves</tissue>
    </source>
</reference>
<proteinExistence type="predicted"/>
<dbReference type="InterPro" id="IPR002156">
    <property type="entry name" value="RNaseH_domain"/>
</dbReference>
<protein>
    <recommendedName>
        <fullName evidence="1">RNase H type-1 domain-containing protein</fullName>
    </recommendedName>
</protein>
<evidence type="ECO:0000313" key="2">
    <source>
        <dbReference type="EMBL" id="KAK8992460.1"/>
    </source>
</evidence>
<comment type="caution">
    <text evidence="2">The sequence shown here is derived from an EMBL/GenBank/DDBJ whole genome shotgun (WGS) entry which is preliminary data.</text>
</comment>
<accession>A0ABR2PW77</accession>
<dbReference type="EMBL" id="JBBPBN010000050">
    <property type="protein sequence ID" value="KAK8992460.1"/>
    <property type="molecule type" value="Genomic_DNA"/>
</dbReference>
<feature type="domain" description="RNase H type-1" evidence="1">
    <location>
        <begin position="30"/>
        <end position="66"/>
    </location>
</feature>
<evidence type="ECO:0000259" key="1">
    <source>
        <dbReference type="Pfam" id="PF13456"/>
    </source>
</evidence>
<name>A0ABR2PW77_9ROSI</name>